<name>A0A8H6U9Y1_9PEZI</name>
<reference evidence="1" key="1">
    <citation type="journal article" date="2020" name="Phytopathology">
        <title>Genome Sequence Resources of Colletotrichum truncatum, C. plurivorum, C. musicola, and C. sojae: Four Species Pathogenic to Soybean (Glycine max).</title>
        <authorList>
            <person name="Rogerio F."/>
            <person name="Boufleur T.R."/>
            <person name="Ciampi-Guillardi M."/>
            <person name="Sukno S.A."/>
            <person name="Thon M.R."/>
            <person name="Massola Junior N.S."/>
            <person name="Baroncelli R."/>
        </authorList>
    </citation>
    <scope>NUCLEOTIDE SEQUENCE</scope>
    <source>
        <strain evidence="1">LFN0074</strain>
    </source>
</reference>
<dbReference type="AlphaFoldDB" id="A0A8H6U9Y1"/>
<accession>A0A8H6U9Y1</accession>
<sequence length="115" mass="12676">MYHDVQHYKPVPARSAWATKPHQGLSDERVAETEDAIRQMWSGPGGPISLVVRRPSSSSSSSVLVNGEREVSGWPSPRGCALLADWGLGLRLVKWMEQSRGPLLLQCTRSLVLRG</sequence>
<evidence type="ECO:0000313" key="2">
    <source>
        <dbReference type="Proteomes" id="UP000639643"/>
    </source>
</evidence>
<gene>
    <name evidence="1" type="ORF">CMUS01_00152</name>
</gene>
<protein>
    <submittedName>
        <fullName evidence="1">Uncharacterized protein</fullName>
    </submittedName>
</protein>
<dbReference type="EMBL" id="WIGM01000002">
    <property type="protein sequence ID" value="KAF6845381.1"/>
    <property type="molecule type" value="Genomic_DNA"/>
</dbReference>
<evidence type="ECO:0000313" key="1">
    <source>
        <dbReference type="EMBL" id="KAF6845381.1"/>
    </source>
</evidence>
<comment type="caution">
    <text evidence="1">The sequence shown here is derived from an EMBL/GenBank/DDBJ whole genome shotgun (WGS) entry which is preliminary data.</text>
</comment>
<keyword evidence="2" id="KW-1185">Reference proteome</keyword>
<organism evidence="1 2">
    <name type="scientific">Colletotrichum musicola</name>
    <dbReference type="NCBI Taxonomy" id="2175873"/>
    <lineage>
        <taxon>Eukaryota</taxon>
        <taxon>Fungi</taxon>
        <taxon>Dikarya</taxon>
        <taxon>Ascomycota</taxon>
        <taxon>Pezizomycotina</taxon>
        <taxon>Sordariomycetes</taxon>
        <taxon>Hypocreomycetidae</taxon>
        <taxon>Glomerellales</taxon>
        <taxon>Glomerellaceae</taxon>
        <taxon>Colletotrichum</taxon>
        <taxon>Colletotrichum orchidearum species complex</taxon>
    </lineage>
</organism>
<dbReference type="OrthoDB" id="10282613at2759"/>
<dbReference type="Proteomes" id="UP000639643">
    <property type="component" value="Unassembled WGS sequence"/>
</dbReference>
<proteinExistence type="predicted"/>